<dbReference type="PANTHER" id="PTHR24355">
    <property type="entry name" value="G PROTEIN-COUPLED RECEPTOR KINASE/RIBOSOMAL PROTEIN S6 KINASE"/>
    <property type="match status" value="1"/>
</dbReference>
<dbReference type="InterPro" id="IPR000239">
    <property type="entry name" value="GPCR_kinase"/>
</dbReference>
<dbReference type="Proteomes" id="UP000270094">
    <property type="component" value="Unassembled WGS sequence"/>
</dbReference>
<dbReference type="Pfam" id="PF00615">
    <property type="entry name" value="RGS"/>
    <property type="match status" value="1"/>
</dbReference>
<keyword evidence="13" id="KW-1185">Reference proteome</keyword>
<dbReference type="InterPro" id="IPR008271">
    <property type="entry name" value="Ser/Thr_kinase_AS"/>
</dbReference>
<dbReference type="GO" id="GO:0005524">
    <property type="term" value="F:ATP binding"/>
    <property type="evidence" value="ECO:0007669"/>
    <property type="project" value="UniProtKB-UniRule"/>
</dbReference>
<dbReference type="InterPro" id="IPR011009">
    <property type="entry name" value="Kinase-like_dom_sf"/>
</dbReference>
<keyword evidence="3 9" id="KW-0808">Transferase</keyword>
<evidence type="ECO:0000256" key="9">
    <source>
        <dbReference type="RuleBase" id="RU000308"/>
    </source>
</evidence>
<feature type="domain" description="RGS" evidence="11">
    <location>
        <begin position="65"/>
        <end position="194"/>
    </location>
</feature>
<keyword evidence="4 8" id="KW-0547">Nucleotide-binding</keyword>
<comment type="catalytic activity">
    <reaction evidence="1">
        <text>[G-protein-coupled receptor] + ATP = [G-protein-coupled receptor]-phosphate + ADP + H(+)</text>
        <dbReference type="Rhea" id="RHEA:12008"/>
        <dbReference type="Rhea" id="RHEA-COMP:11260"/>
        <dbReference type="Rhea" id="RHEA-COMP:11261"/>
        <dbReference type="ChEBI" id="CHEBI:15378"/>
        <dbReference type="ChEBI" id="CHEBI:30616"/>
        <dbReference type="ChEBI" id="CHEBI:43176"/>
        <dbReference type="ChEBI" id="CHEBI:68546"/>
        <dbReference type="ChEBI" id="CHEBI:456216"/>
        <dbReference type="EC" id="2.7.11.16"/>
    </reaction>
</comment>
<dbReference type="SMART" id="SM00315">
    <property type="entry name" value="RGS"/>
    <property type="match status" value="1"/>
</dbReference>
<dbReference type="GO" id="GO:0004703">
    <property type="term" value="F:G protein-coupled receptor kinase activity"/>
    <property type="evidence" value="ECO:0007669"/>
    <property type="project" value="UniProtKB-EC"/>
</dbReference>
<dbReference type="OrthoDB" id="354826at2759"/>
<feature type="active site" description="Proton acceptor" evidence="7">
    <location>
        <position position="334"/>
    </location>
</feature>
<evidence type="ECO:0000259" key="10">
    <source>
        <dbReference type="PROSITE" id="PS50011"/>
    </source>
</evidence>
<organism evidence="12 13">
    <name type="scientific">Strongylus vulgaris</name>
    <name type="common">Blood worm</name>
    <dbReference type="NCBI Taxonomy" id="40348"/>
    <lineage>
        <taxon>Eukaryota</taxon>
        <taxon>Metazoa</taxon>
        <taxon>Ecdysozoa</taxon>
        <taxon>Nematoda</taxon>
        <taxon>Chromadorea</taxon>
        <taxon>Rhabditida</taxon>
        <taxon>Rhabditina</taxon>
        <taxon>Rhabditomorpha</taxon>
        <taxon>Strongyloidea</taxon>
        <taxon>Strongylidae</taxon>
        <taxon>Strongylus</taxon>
    </lineage>
</organism>
<dbReference type="Gene3D" id="1.10.167.10">
    <property type="entry name" value="Regulator of G-protein Signalling 4, domain 2"/>
    <property type="match status" value="1"/>
</dbReference>
<dbReference type="PRINTS" id="PR00717">
    <property type="entry name" value="GPCRKINASE"/>
</dbReference>
<evidence type="ECO:0000256" key="6">
    <source>
        <dbReference type="ARBA" id="ARBA00022840"/>
    </source>
</evidence>
<evidence type="ECO:0000256" key="1">
    <source>
        <dbReference type="ARBA" id="ARBA00001256"/>
    </source>
</evidence>
<name>A0A3P7J5H7_STRVU</name>
<dbReference type="InterPro" id="IPR036305">
    <property type="entry name" value="RGS_sf"/>
</dbReference>
<dbReference type="PANTHER" id="PTHR24355:SF28">
    <property type="entry name" value="G PROTEIN-COUPLED RECEPTOR KINASE 2"/>
    <property type="match status" value="1"/>
</dbReference>
<keyword evidence="5 9" id="KW-0418">Kinase</keyword>
<feature type="domain" description="Protein kinase" evidence="10">
    <location>
        <begin position="209"/>
        <end position="432"/>
    </location>
</feature>
<proteinExistence type="inferred from homology"/>
<dbReference type="Pfam" id="PF00069">
    <property type="entry name" value="Pkinase"/>
    <property type="match status" value="2"/>
</dbReference>
<dbReference type="SMART" id="SM00220">
    <property type="entry name" value="S_TKc"/>
    <property type="match status" value="1"/>
</dbReference>
<dbReference type="Gene3D" id="1.10.510.10">
    <property type="entry name" value="Transferase(Phosphotransferase) domain 1"/>
    <property type="match status" value="2"/>
</dbReference>
<dbReference type="SUPFAM" id="SSF48097">
    <property type="entry name" value="Regulator of G-protein signaling, RGS"/>
    <property type="match status" value="1"/>
</dbReference>
<dbReference type="GO" id="GO:0007165">
    <property type="term" value="P:signal transduction"/>
    <property type="evidence" value="ECO:0007669"/>
    <property type="project" value="InterPro"/>
</dbReference>
<dbReference type="InterPro" id="IPR016137">
    <property type="entry name" value="RGS"/>
</dbReference>
<evidence type="ECO:0000313" key="13">
    <source>
        <dbReference type="Proteomes" id="UP000270094"/>
    </source>
</evidence>
<accession>A0A3P7J5H7</accession>
<evidence type="ECO:0000256" key="4">
    <source>
        <dbReference type="ARBA" id="ARBA00022741"/>
    </source>
</evidence>
<evidence type="ECO:0000259" key="11">
    <source>
        <dbReference type="PROSITE" id="PS50132"/>
    </source>
</evidence>
<evidence type="ECO:0000256" key="8">
    <source>
        <dbReference type="PROSITE-ProRule" id="PRU10141"/>
    </source>
</evidence>
<dbReference type="PROSITE" id="PS50132">
    <property type="entry name" value="RGS"/>
    <property type="match status" value="1"/>
</dbReference>
<evidence type="ECO:0000256" key="7">
    <source>
        <dbReference type="PIRSR" id="PIRSR600239-51"/>
    </source>
</evidence>
<protein>
    <recommendedName>
        <fullName evidence="9">G protein-coupled receptor kinase</fullName>
        <ecNumber evidence="9">2.7.11.-</ecNumber>
    </recommendedName>
</protein>
<comment type="similarity">
    <text evidence="9">Belongs to the protein kinase superfamily. AGC Ser/Thr protein kinase family. GPRK subfamily.</text>
</comment>
<keyword evidence="2 9" id="KW-0723">Serine/threonine-protein kinase</keyword>
<evidence type="ECO:0000313" key="12">
    <source>
        <dbReference type="EMBL" id="VDM75039.1"/>
    </source>
</evidence>
<keyword evidence="6 8" id="KW-0067">ATP-binding</keyword>
<dbReference type="InterPro" id="IPR044926">
    <property type="entry name" value="RGS_subdomain_2"/>
</dbReference>
<dbReference type="PROSITE" id="PS00107">
    <property type="entry name" value="PROTEIN_KINASE_ATP"/>
    <property type="match status" value="1"/>
</dbReference>
<dbReference type="PROSITE" id="PS50011">
    <property type="entry name" value="PROTEIN_KINASE_DOM"/>
    <property type="match status" value="1"/>
</dbReference>
<dbReference type="InterPro" id="IPR000719">
    <property type="entry name" value="Prot_kinase_dom"/>
</dbReference>
<sequence length="555" mass="64273">MEIENIVANTVYIKARESGGQKKGKSKKWKNYLQFPHYTECLPLRSEIDTLFYEHICSYSYIVEKQPIGKLLFHDFCESTNLQYYQSCVFLNKVEEYETSDDDVQCRRKLARAIVGLLAPGGDTPSSSQHDHSPWCSFLPENVVGSVLVAADSATHDQEPRTDLFAEAYKLVRAYLADEPFKQFLDSIQFYRYLQWKWLEKRPVDKHTFRLYRVLGKGGFGEVCACQVRASGKMYALKKLEKKRVKKRHAETLSLNEKQILQRINSPFVVSLAYAYETKDALCLVLTLMNGGDLKFHLYNLMPGGFDEKRVQFYAAEITLGLQHLHKERILYRDLKPENILLDDFAPEIVKNERYSYGVDWWGLGCLIYEMIEGKAPFRQRKEKVKREEVERRVREDQEKGLLHKEPSFRLGCRRVNKPEEGAEEIRAHPFFNTADANTAREPVTPPFCPDPRAVYAKDVLDIEQFSTVKGVRLDANDTQFYGKFNTGCVSIPWQNEMIETECFQELNVFFEEDGSLVPSLRPDGQLQLDKKNGSSSAGFFSRLFKRKVINHLNF</sequence>
<reference evidence="12 13" key="1">
    <citation type="submission" date="2018-11" db="EMBL/GenBank/DDBJ databases">
        <authorList>
            <consortium name="Pathogen Informatics"/>
        </authorList>
    </citation>
    <scope>NUCLEOTIDE SEQUENCE [LARGE SCALE GENOMIC DNA]</scope>
</reference>
<evidence type="ECO:0000256" key="5">
    <source>
        <dbReference type="ARBA" id="ARBA00022777"/>
    </source>
</evidence>
<dbReference type="AlphaFoldDB" id="A0A3P7J5H7"/>
<evidence type="ECO:0000256" key="2">
    <source>
        <dbReference type="ARBA" id="ARBA00022527"/>
    </source>
</evidence>
<dbReference type="EC" id="2.7.11.-" evidence="9"/>
<evidence type="ECO:0000256" key="3">
    <source>
        <dbReference type="ARBA" id="ARBA00022679"/>
    </source>
</evidence>
<gene>
    <name evidence="12" type="ORF">SVUK_LOCUS10037</name>
</gene>
<dbReference type="SUPFAM" id="SSF56112">
    <property type="entry name" value="Protein kinase-like (PK-like)"/>
    <property type="match status" value="1"/>
</dbReference>
<dbReference type="EMBL" id="UYYB01094867">
    <property type="protein sequence ID" value="VDM75039.1"/>
    <property type="molecule type" value="Genomic_DNA"/>
</dbReference>
<dbReference type="GO" id="GO:0005737">
    <property type="term" value="C:cytoplasm"/>
    <property type="evidence" value="ECO:0007669"/>
    <property type="project" value="TreeGrafter"/>
</dbReference>
<dbReference type="GO" id="GO:0009966">
    <property type="term" value="P:regulation of signal transduction"/>
    <property type="evidence" value="ECO:0007669"/>
    <property type="project" value="TreeGrafter"/>
</dbReference>
<feature type="binding site" evidence="8">
    <location>
        <position position="247"/>
    </location>
    <ligand>
        <name>ATP</name>
        <dbReference type="ChEBI" id="CHEBI:30616"/>
    </ligand>
</feature>
<dbReference type="Gene3D" id="3.30.200.20">
    <property type="entry name" value="Phosphorylase Kinase, domain 1"/>
    <property type="match status" value="2"/>
</dbReference>
<dbReference type="PROSITE" id="PS00108">
    <property type="entry name" value="PROTEIN_KINASE_ST"/>
    <property type="match status" value="1"/>
</dbReference>
<dbReference type="InterPro" id="IPR017441">
    <property type="entry name" value="Protein_kinase_ATP_BS"/>
</dbReference>